<dbReference type="Gene3D" id="1.20.120.290">
    <property type="entry name" value="Oxygen-evolving enhancer protein 3 (PsbQ), four-helix up-down bundle"/>
    <property type="match status" value="1"/>
</dbReference>
<dbReference type="Pfam" id="PF05757">
    <property type="entry name" value="PsbQ"/>
    <property type="match status" value="1"/>
</dbReference>
<keyword evidence="3" id="KW-0934">Plastid</keyword>
<evidence type="ECO:0000256" key="4">
    <source>
        <dbReference type="ARBA" id="ARBA00022946"/>
    </source>
</evidence>
<evidence type="ECO:0000256" key="5">
    <source>
        <dbReference type="ARBA" id="ARBA00023078"/>
    </source>
</evidence>
<dbReference type="GO" id="GO:0009535">
    <property type="term" value="C:chloroplast thylakoid membrane"/>
    <property type="evidence" value="ECO:0007669"/>
    <property type="project" value="UniProtKB-SubCell"/>
</dbReference>
<dbReference type="GO" id="GO:0019898">
    <property type="term" value="C:extrinsic component of membrane"/>
    <property type="evidence" value="ECO:0007669"/>
    <property type="project" value="InterPro"/>
</dbReference>
<comment type="subcellular location">
    <subcellularLocation>
        <location evidence="1">Plastid</location>
        <location evidence="1">Chloroplast thylakoid membrane</location>
    </subcellularLocation>
</comment>
<keyword evidence="2" id="KW-0150">Chloroplast</keyword>
<evidence type="ECO:0000313" key="8">
    <source>
        <dbReference type="EMBL" id="KAI0500492.1"/>
    </source>
</evidence>
<dbReference type="PANTHER" id="PTHR33399">
    <property type="entry name" value="OXYGEN-EVOLVING ENHANCER PROTEIN 3-1, CHLOROPLASTIC"/>
    <property type="match status" value="1"/>
</dbReference>
<evidence type="ECO:0000256" key="6">
    <source>
        <dbReference type="ARBA" id="ARBA00023136"/>
    </source>
</evidence>
<dbReference type="GO" id="GO:0005509">
    <property type="term" value="F:calcium ion binding"/>
    <property type="evidence" value="ECO:0007669"/>
    <property type="project" value="InterPro"/>
</dbReference>
<comment type="similarity">
    <text evidence="7">Belongs to the PsbQ family.</text>
</comment>
<organism evidence="8 9">
    <name type="scientific">Dendrobium nobile</name>
    <name type="common">Orchid</name>
    <dbReference type="NCBI Taxonomy" id="94219"/>
    <lineage>
        <taxon>Eukaryota</taxon>
        <taxon>Viridiplantae</taxon>
        <taxon>Streptophyta</taxon>
        <taxon>Embryophyta</taxon>
        <taxon>Tracheophyta</taxon>
        <taxon>Spermatophyta</taxon>
        <taxon>Magnoliopsida</taxon>
        <taxon>Liliopsida</taxon>
        <taxon>Asparagales</taxon>
        <taxon>Orchidaceae</taxon>
        <taxon>Epidendroideae</taxon>
        <taxon>Malaxideae</taxon>
        <taxon>Dendrobiinae</taxon>
        <taxon>Dendrobium</taxon>
    </lineage>
</organism>
<evidence type="ECO:0000313" key="9">
    <source>
        <dbReference type="Proteomes" id="UP000829196"/>
    </source>
</evidence>
<keyword evidence="5" id="KW-0793">Thylakoid</keyword>
<evidence type="ECO:0000256" key="1">
    <source>
        <dbReference type="ARBA" id="ARBA00004334"/>
    </source>
</evidence>
<sequence length="120" mass="14084">MENLDCKGSVFRIRNCAFDLLSLGEDLIDVDDDDDDFWWEFIGRDLRLKSTFLYCDIYHVISYYRDEQKRNLTDLANRLFHYMEELDNALKSRSTSLAQICYSDAVHVLKEVVASLIPGF</sequence>
<evidence type="ECO:0000256" key="7">
    <source>
        <dbReference type="ARBA" id="ARBA00035649"/>
    </source>
</evidence>
<name>A0A8T3AXT5_DENNO</name>
<evidence type="ECO:0000256" key="2">
    <source>
        <dbReference type="ARBA" id="ARBA00022528"/>
    </source>
</evidence>
<dbReference type="Proteomes" id="UP000829196">
    <property type="component" value="Unassembled WGS sequence"/>
</dbReference>
<dbReference type="InterPro" id="IPR023222">
    <property type="entry name" value="PsbQ-like_dom_sf"/>
</dbReference>
<dbReference type="PANTHER" id="PTHR33399:SF8">
    <property type="entry name" value="OS04G0522800 PROTEIN"/>
    <property type="match status" value="1"/>
</dbReference>
<keyword evidence="9" id="KW-1185">Reference proteome</keyword>
<dbReference type="SUPFAM" id="SSF101112">
    <property type="entry name" value="Oxygen-evolving enhancer protein 3"/>
    <property type="match status" value="1"/>
</dbReference>
<dbReference type="GO" id="GO:0009767">
    <property type="term" value="P:photosynthetic electron transport chain"/>
    <property type="evidence" value="ECO:0007669"/>
    <property type="project" value="TreeGrafter"/>
</dbReference>
<dbReference type="GO" id="GO:0009654">
    <property type="term" value="C:photosystem II oxygen evolving complex"/>
    <property type="evidence" value="ECO:0007669"/>
    <property type="project" value="InterPro"/>
</dbReference>
<reference evidence="8" key="1">
    <citation type="journal article" date="2022" name="Front. Genet.">
        <title>Chromosome-Scale Assembly of the Dendrobium nobile Genome Provides Insights Into the Molecular Mechanism of the Biosynthesis of the Medicinal Active Ingredient of Dendrobium.</title>
        <authorList>
            <person name="Xu Q."/>
            <person name="Niu S.-C."/>
            <person name="Li K.-L."/>
            <person name="Zheng P.-J."/>
            <person name="Zhang X.-J."/>
            <person name="Jia Y."/>
            <person name="Liu Y."/>
            <person name="Niu Y.-X."/>
            <person name="Yu L.-H."/>
            <person name="Chen D.-F."/>
            <person name="Zhang G.-Q."/>
        </authorList>
    </citation>
    <scope>NUCLEOTIDE SEQUENCE</scope>
    <source>
        <tissue evidence="8">Leaf</tissue>
    </source>
</reference>
<accession>A0A8T3AXT5</accession>
<dbReference type="EMBL" id="JAGYWB010000013">
    <property type="protein sequence ID" value="KAI0500492.1"/>
    <property type="molecule type" value="Genomic_DNA"/>
</dbReference>
<dbReference type="SMR" id="A0A8T3AXT5"/>
<dbReference type="InterPro" id="IPR054099">
    <property type="entry name" value="PSII_PsbQ_pln"/>
</dbReference>
<dbReference type="OrthoDB" id="783722at2759"/>
<keyword evidence="4" id="KW-0809">Transit peptide</keyword>
<gene>
    <name evidence="8" type="ORF">KFK09_018705</name>
</gene>
<keyword evidence="6" id="KW-0472">Membrane</keyword>
<dbReference type="InterPro" id="IPR008797">
    <property type="entry name" value="PSII_PsbQ"/>
</dbReference>
<protein>
    <submittedName>
        <fullName evidence="8">Uncharacterized protein</fullName>
    </submittedName>
</protein>
<proteinExistence type="inferred from homology"/>
<evidence type="ECO:0000256" key="3">
    <source>
        <dbReference type="ARBA" id="ARBA00022640"/>
    </source>
</evidence>
<comment type="caution">
    <text evidence="8">The sequence shown here is derived from an EMBL/GenBank/DDBJ whole genome shotgun (WGS) entry which is preliminary data.</text>
</comment>
<dbReference type="AlphaFoldDB" id="A0A8T3AXT5"/>